<reference evidence="1" key="1">
    <citation type="journal article" date="2015" name="Nature">
        <title>Complex archaea that bridge the gap between prokaryotes and eukaryotes.</title>
        <authorList>
            <person name="Spang A."/>
            <person name="Saw J.H."/>
            <person name="Jorgensen S.L."/>
            <person name="Zaremba-Niedzwiedzka K."/>
            <person name="Martijn J."/>
            <person name="Lind A.E."/>
            <person name="van Eijk R."/>
            <person name="Schleper C."/>
            <person name="Guy L."/>
            <person name="Ettema T.J."/>
        </authorList>
    </citation>
    <scope>NUCLEOTIDE SEQUENCE</scope>
</reference>
<sequence length="51" mass="5426">RGFIAYRKGQGLDGSGIGAIERKALFVGEHGLIELKLSDCAGAFDPSKYRG</sequence>
<proteinExistence type="predicted"/>
<feature type="non-terminal residue" evidence="1">
    <location>
        <position position="1"/>
    </location>
</feature>
<dbReference type="EMBL" id="LAZR01063657">
    <property type="protein sequence ID" value="KKK59071.1"/>
    <property type="molecule type" value="Genomic_DNA"/>
</dbReference>
<dbReference type="AlphaFoldDB" id="A0A0F8ZGD2"/>
<evidence type="ECO:0000313" key="1">
    <source>
        <dbReference type="EMBL" id="KKK59071.1"/>
    </source>
</evidence>
<organism evidence="1">
    <name type="scientific">marine sediment metagenome</name>
    <dbReference type="NCBI Taxonomy" id="412755"/>
    <lineage>
        <taxon>unclassified sequences</taxon>
        <taxon>metagenomes</taxon>
        <taxon>ecological metagenomes</taxon>
    </lineage>
</organism>
<protein>
    <submittedName>
        <fullName evidence="1">Uncharacterized protein</fullName>
    </submittedName>
</protein>
<accession>A0A0F8ZGD2</accession>
<name>A0A0F8ZGD2_9ZZZZ</name>
<comment type="caution">
    <text evidence="1">The sequence shown here is derived from an EMBL/GenBank/DDBJ whole genome shotgun (WGS) entry which is preliminary data.</text>
</comment>
<gene>
    <name evidence="1" type="ORF">LCGC14_3038070</name>
</gene>